<dbReference type="AlphaFoldDB" id="A0A4P9Z819"/>
<proteinExistence type="predicted"/>
<gene>
    <name evidence="2" type="ORF">SYNPS1DRAFT_20719</name>
</gene>
<feature type="region of interest" description="Disordered" evidence="1">
    <location>
        <begin position="265"/>
        <end position="288"/>
    </location>
</feature>
<dbReference type="PANTHER" id="PTHR33477:SF2">
    <property type="entry name" value="2-PHOSPHOGLYCERATE KINASE"/>
    <property type="match status" value="1"/>
</dbReference>
<dbReference type="Proteomes" id="UP000278143">
    <property type="component" value="Unassembled WGS sequence"/>
</dbReference>
<accession>A0A4P9Z819</accession>
<sequence length="346" mass="38019">MDSSSPAAAATSKHGMSKYDFVKLRVHLSSQHYYVLSRFLVSVLHATRIALDLKKRLVDRGALDVSQLELEQVLFQLMAEKGYGHHSIRLFWTLNRLHHQRVPLVILIGGAGSVGKSTLATQLAERLNLTNTLKTDLICEMTRSLLGLSETCAINTASSMPSQSSAARDPDACALVRRGLEIELRKCLSSGKSVIVEGEHVDVALLNFVLRCLDDDESDSFDAYSSSSASSSWGDEDAPLGIVVPFLLTVSDAAFHRELIEETSRSFGQPADATGGEHGDAAWPSLTPRDDRLARERMRQEALLKENAGQPAPLRQFITIMRDRDSAQHTLDRMHDTVLAEIAATL</sequence>
<name>A0A4P9Z819_9FUNG</name>
<evidence type="ECO:0000313" key="2">
    <source>
        <dbReference type="EMBL" id="RKP27880.1"/>
    </source>
</evidence>
<protein>
    <recommendedName>
        <fullName evidence="4">P-loop containing nucleoside triphosphate hydrolase protein</fullName>
    </recommendedName>
</protein>
<dbReference type="SUPFAM" id="SSF52540">
    <property type="entry name" value="P-loop containing nucleoside triphosphate hydrolases"/>
    <property type="match status" value="1"/>
</dbReference>
<dbReference type="PANTHER" id="PTHR33477">
    <property type="entry name" value="P-LOOP NTPASE DOMAIN-CONTAINING PROTEIN LPA1 HOMOLOG 1"/>
    <property type="match status" value="1"/>
</dbReference>
<keyword evidence="3" id="KW-1185">Reference proteome</keyword>
<evidence type="ECO:0000313" key="3">
    <source>
        <dbReference type="Proteomes" id="UP000278143"/>
    </source>
</evidence>
<dbReference type="InterPro" id="IPR027417">
    <property type="entry name" value="P-loop_NTPase"/>
</dbReference>
<evidence type="ECO:0000256" key="1">
    <source>
        <dbReference type="SAM" id="MobiDB-lite"/>
    </source>
</evidence>
<dbReference type="EMBL" id="KZ989140">
    <property type="protein sequence ID" value="RKP27880.1"/>
    <property type="molecule type" value="Genomic_DNA"/>
</dbReference>
<reference evidence="3" key="1">
    <citation type="journal article" date="2018" name="Nat. Microbiol.">
        <title>Leveraging single-cell genomics to expand the fungal tree of life.</title>
        <authorList>
            <person name="Ahrendt S.R."/>
            <person name="Quandt C.A."/>
            <person name="Ciobanu D."/>
            <person name="Clum A."/>
            <person name="Salamov A."/>
            <person name="Andreopoulos B."/>
            <person name="Cheng J.F."/>
            <person name="Woyke T."/>
            <person name="Pelin A."/>
            <person name="Henrissat B."/>
            <person name="Reynolds N.K."/>
            <person name="Benny G.L."/>
            <person name="Smith M.E."/>
            <person name="James T.Y."/>
            <person name="Grigoriev I.V."/>
        </authorList>
    </citation>
    <scope>NUCLEOTIDE SEQUENCE [LARGE SCALE GENOMIC DNA]</scope>
    <source>
        <strain evidence="3">Benny S71-1</strain>
    </source>
</reference>
<dbReference type="OrthoDB" id="271259at2759"/>
<evidence type="ECO:0008006" key="4">
    <source>
        <dbReference type="Google" id="ProtNLM"/>
    </source>
</evidence>
<dbReference type="Gene3D" id="3.40.50.300">
    <property type="entry name" value="P-loop containing nucleotide triphosphate hydrolases"/>
    <property type="match status" value="1"/>
</dbReference>
<organism evidence="2 3">
    <name type="scientific">Syncephalis pseudoplumigaleata</name>
    <dbReference type="NCBI Taxonomy" id="1712513"/>
    <lineage>
        <taxon>Eukaryota</taxon>
        <taxon>Fungi</taxon>
        <taxon>Fungi incertae sedis</taxon>
        <taxon>Zoopagomycota</taxon>
        <taxon>Zoopagomycotina</taxon>
        <taxon>Zoopagomycetes</taxon>
        <taxon>Zoopagales</taxon>
        <taxon>Piptocephalidaceae</taxon>
        <taxon>Syncephalis</taxon>
    </lineage>
</organism>